<comment type="caution">
    <text evidence="2">The sequence shown here is derived from an EMBL/GenBank/DDBJ whole genome shotgun (WGS) entry which is preliminary data.</text>
</comment>
<name>A0A0F9Q6G6_9ZZZZ</name>
<evidence type="ECO:0000313" key="2">
    <source>
        <dbReference type="EMBL" id="KKN39595.1"/>
    </source>
</evidence>
<keyword evidence="1" id="KW-1133">Transmembrane helix</keyword>
<keyword evidence="1" id="KW-0812">Transmembrane</keyword>
<sequence length="119" mass="13823">MSNYDNEFSKSDKLSSFPRKAQNWVRREFGVKKIPSNFVRKFKTCERLRTDLGWGSIIGLAGCVAFWNLKKSRYVRNINDKYLHIDPEILSNIGTSTAIITKLIGLGYYIKAIYDYKKC</sequence>
<reference evidence="2" key="1">
    <citation type="journal article" date="2015" name="Nature">
        <title>Complex archaea that bridge the gap between prokaryotes and eukaryotes.</title>
        <authorList>
            <person name="Spang A."/>
            <person name="Saw J.H."/>
            <person name="Jorgensen S.L."/>
            <person name="Zaremba-Niedzwiedzka K."/>
            <person name="Martijn J."/>
            <person name="Lind A.E."/>
            <person name="van Eijk R."/>
            <person name="Schleper C."/>
            <person name="Guy L."/>
            <person name="Ettema T.J."/>
        </authorList>
    </citation>
    <scope>NUCLEOTIDE SEQUENCE</scope>
</reference>
<keyword evidence="1" id="KW-0472">Membrane</keyword>
<feature type="transmembrane region" description="Helical" evidence="1">
    <location>
        <begin position="89"/>
        <end position="110"/>
    </location>
</feature>
<dbReference type="AlphaFoldDB" id="A0A0F9Q6G6"/>
<protein>
    <submittedName>
        <fullName evidence="2">Uncharacterized protein</fullName>
    </submittedName>
</protein>
<gene>
    <name evidence="2" type="ORF">LCGC14_0741690</name>
</gene>
<feature type="transmembrane region" description="Helical" evidence="1">
    <location>
        <begin position="52"/>
        <end position="69"/>
    </location>
</feature>
<proteinExistence type="predicted"/>
<organism evidence="2">
    <name type="scientific">marine sediment metagenome</name>
    <dbReference type="NCBI Taxonomy" id="412755"/>
    <lineage>
        <taxon>unclassified sequences</taxon>
        <taxon>metagenomes</taxon>
        <taxon>ecological metagenomes</taxon>
    </lineage>
</organism>
<evidence type="ECO:0000256" key="1">
    <source>
        <dbReference type="SAM" id="Phobius"/>
    </source>
</evidence>
<dbReference type="EMBL" id="LAZR01001754">
    <property type="protein sequence ID" value="KKN39595.1"/>
    <property type="molecule type" value="Genomic_DNA"/>
</dbReference>
<accession>A0A0F9Q6G6</accession>